<evidence type="ECO:0000313" key="2">
    <source>
        <dbReference type="Proteomes" id="UP000321386"/>
    </source>
</evidence>
<sequence length="214" mass="21413">MPVIGDVTLTATQRVDHALDGGFVDVPVLGLQGHAQQRSGRPSHRMAIAAVLAGPTALDDLASLQTLAASGEPTTFSADIVTALELQQVVVTRLAAAEVAGRPGVVEIVVELAESPPLPPPAQLAGFGGLDDFGLGDLGFDTDLLGDLADLASDVAGAVEGALAAVDALSALAGLASFDFDGVLAPVQDVQRSLEESGNQLGTALDALGGVFGS</sequence>
<dbReference type="Proteomes" id="UP000321386">
    <property type="component" value="Unassembled WGS sequence"/>
</dbReference>
<proteinExistence type="predicted"/>
<protein>
    <submittedName>
        <fullName evidence="1">Uncharacterized protein</fullName>
    </submittedName>
</protein>
<dbReference type="EMBL" id="BJUA01000006">
    <property type="protein sequence ID" value="GEK17720.1"/>
    <property type="molecule type" value="Genomic_DNA"/>
</dbReference>
<comment type="caution">
    <text evidence="1">The sequence shown here is derived from an EMBL/GenBank/DDBJ whole genome shotgun (WGS) entry which is preliminary data.</text>
</comment>
<dbReference type="AlphaFoldDB" id="A0A510UXC0"/>
<reference evidence="1 2" key="1">
    <citation type="submission" date="2019-07" db="EMBL/GenBank/DDBJ databases">
        <title>Whole genome shotgun sequence of Cellulomonas persica NBRC 101101.</title>
        <authorList>
            <person name="Hosoyama A."/>
            <person name="Uohara A."/>
            <person name="Ohji S."/>
            <person name="Ichikawa N."/>
        </authorList>
    </citation>
    <scope>NUCLEOTIDE SEQUENCE [LARGE SCALE GENOMIC DNA]</scope>
    <source>
        <strain evidence="1 2">NBRC 101101</strain>
    </source>
</reference>
<gene>
    <name evidence="1" type="ORF">CPE01_14530</name>
</gene>
<name>A0A510UXC0_9CELL</name>
<organism evidence="1 2">
    <name type="scientific">Cellulomonas persica</name>
    <dbReference type="NCBI Taxonomy" id="76861"/>
    <lineage>
        <taxon>Bacteria</taxon>
        <taxon>Bacillati</taxon>
        <taxon>Actinomycetota</taxon>
        <taxon>Actinomycetes</taxon>
        <taxon>Micrococcales</taxon>
        <taxon>Cellulomonadaceae</taxon>
        <taxon>Cellulomonas</taxon>
    </lineage>
</organism>
<keyword evidence="2" id="KW-1185">Reference proteome</keyword>
<evidence type="ECO:0000313" key="1">
    <source>
        <dbReference type="EMBL" id="GEK17720.1"/>
    </source>
</evidence>
<accession>A0A510UXC0</accession>